<accession>A0A401S6Q4</accession>
<evidence type="ECO:0000313" key="2">
    <source>
        <dbReference type="Proteomes" id="UP000287033"/>
    </source>
</evidence>
<reference evidence="1 2" key="1">
    <citation type="journal article" date="2018" name="Nat. Ecol. Evol.">
        <title>Shark genomes provide insights into elasmobranch evolution and the origin of vertebrates.</title>
        <authorList>
            <person name="Hara Y"/>
            <person name="Yamaguchi K"/>
            <person name="Onimaru K"/>
            <person name="Kadota M"/>
            <person name="Koyanagi M"/>
            <person name="Keeley SD"/>
            <person name="Tatsumi K"/>
            <person name="Tanaka K"/>
            <person name="Motone F"/>
            <person name="Kageyama Y"/>
            <person name="Nozu R"/>
            <person name="Adachi N"/>
            <person name="Nishimura O"/>
            <person name="Nakagawa R"/>
            <person name="Tanegashima C"/>
            <person name="Kiyatake I"/>
            <person name="Matsumoto R"/>
            <person name="Murakumo K"/>
            <person name="Nishida K"/>
            <person name="Terakita A"/>
            <person name="Kuratani S"/>
            <person name="Sato K"/>
            <person name="Hyodo S Kuraku.S."/>
        </authorList>
    </citation>
    <scope>NUCLEOTIDE SEQUENCE [LARGE SCALE GENOMIC DNA]</scope>
</reference>
<proteinExistence type="predicted"/>
<gene>
    <name evidence="1" type="ORF">chiPu_0004487</name>
</gene>
<protein>
    <submittedName>
        <fullName evidence="1">Uncharacterized protein</fullName>
    </submittedName>
</protein>
<sequence length="159" mass="17986">MSRTLSSLDFGAWPASCYFWSELVVPFVGFQLAAIQPKSTCQTAHMNSFSWVRVSTSDLSTLQGNLPGPTLILPPWHLFLQLAVCLQHGINIIEPESIPHQMEPPVGYAVWKMPWSMKNPIKDFLAIHRKWSSLIKDDSLTNGFYGLGFNLQYLVFCCH</sequence>
<keyword evidence="2" id="KW-1185">Reference proteome</keyword>
<dbReference type="EMBL" id="BEZZ01000110">
    <property type="protein sequence ID" value="GCC26073.1"/>
    <property type="molecule type" value="Genomic_DNA"/>
</dbReference>
<name>A0A401S6Q4_CHIPU</name>
<organism evidence="1 2">
    <name type="scientific">Chiloscyllium punctatum</name>
    <name type="common">Brownbanded bambooshark</name>
    <name type="synonym">Hemiscyllium punctatum</name>
    <dbReference type="NCBI Taxonomy" id="137246"/>
    <lineage>
        <taxon>Eukaryota</taxon>
        <taxon>Metazoa</taxon>
        <taxon>Chordata</taxon>
        <taxon>Craniata</taxon>
        <taxon>Vertebrata</taxon>
        <taxon>Chondrichthyes</taxon>
        <taxon>Elasmobranchii</taxon>
        <taxon>Galeomorphii</taxon>
        <taxon>Galeoidea</taxon>
        <taxon>Orectolobiformes</taxon>
        <taxon>Hemiscylliidae</taxon>
        <taxon>Chiloscyllium</taxon>
    </lineage>
</organism>
<comment type="caution">
    <text evidence="1">The sequence shown here is derived from an EMBL/GenBank/DDBJ whole genome shotgun (WGS) entry which is preliminary data.</text>
</comment>
<dbReference type="AlphaFoldDB" id="A0A401S6Q4"/>
<dbReference type="Proteomes" id="UP000287033">
    <property type="component" value="Unassembled WGS sequence"/>
</dbReference>
<evidence type="ECO:0000313" key="1">
    <source>
        <dbReference type="EMBL" id="GCC26073.1"/>
    </source>
</evidence>